<reference evidence="2" key="1">
    <citation type="submission" date="2016-11" db="EMBL/GenBank/DDBJ databases">
        <authorList>
            <person name="Varghese N."/>
            <person name="Submissions S."/>
        </authorList>
    </citation>
    <scope>NUCLEOTIDE SEQUENCE [LARGE SCALE GENOMIC DNA]</scope>
    <source>
        <strain evidence="2">DSM 18569</strain>
    </source>
</reference>
<sequence>MSQATTWRLSLSLRYGCPTAGNTPNNLRNSGAGQLLQMLDKLESIAGGLSGIREVLKRE</sequence>
<dbReference type="STRING" id="1121959.SAMN02746009_01973"/>
<keyword evidence="2" id="KW-1185">Reference proteome</keyword>
<gene>
    <name evidence="1" type="ORF">SAMN02746009_01973</name>
</gene>
<accession>A0A1M6X981</accession>
<name>A0A1M6X981_9BACT</name>
<organism evidence="1 2">
    <name type="scientific">Hymenobacter psychrotolerans DSM 18569</name>
    <dbReference type="NCBI Taxonomy" id="1121959"/>
    <lineage>
        <taxon>Bacteria</taxon>
        <taxon>Pseudomonadati</taxon>
        <taxon>Bacteroidota</taxon>
        <taxon>Cytophagia</taxon>
        <taxon>Cytophagales</taxon>
        <taxon>Hymenobacteraceae</taxon>
        <taxon>Hymenobacter</taxon>
    </lineage>
</organism>
<protein>
    <submittedName>
        <fullName evidence="1">Uncharacterized protein</fullName>
    </submittedName>
</protein>
<evidence type="ECO:0000313" key="1">
    <source>
        <dbReference type="EMBL" id="SHL02429.1"/>
    </source>
</evidence>
<evidence type="ECO:0000313" key="2">
    <source>
        <dbReference type="Proteomes" id="UP000183947"/>
    </source>
</evidence>
<proteinExistence type="predicted"/>
<dbReference type="Proteomes" id="UP000183947">
    <property type="component" value="Unassembled WGS sequence"/>
</dbReference>
<dbReference type="EMBL" id="FRAS01000009">
    <property type="protein sequence ID" value="SHL02429.1"/>
    <property type="molecule type" value="Genomic_DNA"/>
</dbReference>
<dbReference type="AlphaFoldDB" id="A0A1M6X981"/>